<dbReference type="PROSITE" id="PS50977">
    <property type="entry name" value="HTH_TETR_2"/>
    <property type="match status" value="1"/>
</dbReference>
<dbReference type="Gene3D" id="1.10.357.10">
    <property type="entry name" value="Tetracycline Repressor, domain 2"/>
    <property type="match status" value="1"/>
</dbReference>
<dbReference type="SUPFAM" id="SSF46689">
    <property type="entry name" value="Homeodomain-like"/>
    <property type="match status" value="1"/>
</dbReference>
<evidence type="ECO:0000259" key="3">
    <source>
        <dbReference type="PROSITE" id="PS50977"/>
    </source>
</evidence>
<dbReference type="PANTHER" id="PTHR30055">
    <property type="entry name" value="HTH-TYPE TRANSCRIPTIONAL REGULATOR RUTR"/>
    <property type="match status" value="1"/>
</dbReference>
<keyword evidence="1 2" id="KW-0238">DNA-binding</keyword>
<dbReference type="PRINTS" id="PR00455">
    <property type="entry name" value="HTHTETR"/>
</dbReference>
<dbReference type="InterPro" id="IPR009057">
    <property type="entry name" value="Homeodomain-like_sf"/>
</dbReference>
<accession>A0A3D9STR2</accession>
<dbReference type="Pfam" id="PF00440">
    <property type="entry name" value="TetR_N"/>
    <property type="match status" value="1"/>
</dbReference>
<dbReference type="InterPro" id="IPR050109">
    <property type="entry name" value="HTH-type_TetR-like_transc_reg"/>
</dbReference>
<dbReference type="InterPro" id="IPR001647">
    <property type="entry name" value="HTH_TetR"/>
</dbReference>
<organism evidence="4 5">
    <name type="scientific">Thermomonospora umbrina</name>
    <dbReference type="NCBI Taxonomy" id="111806"/>
    <lineage>
        <taxon>Bacteria</taxon>
        <taxon>Bacillati</taxon>
        <taxon>Actinomycetota</taxon>
        <taxon>Actinomycetes</taxon>
        <taxon>Streptosporangiales</taxon>
        <taxon>Thermomonosporaceae</taxon>
        <taxon>Thermomonospora</taxon>
    </lineage>
</organism>
<dbReference type="Proteomes" id="UP000256661">
    <property type="component" value="Unassembled WGS sequence"/>
</dbReference>
<name>A0A3D9STR2_9ACTN</name>
<protein>
    <submittedName>
        <fullName evidence="4">TetR family transcriptional regulator</fullName>
    </submittedName>
</protein>
<dbReference type="EMBL" id="QTTT01000001">
    <property type="protein sequence ID" value="REE97880.1"/>
    <property type="molecule type" value="Genomic_DNA"/>
</dbReference>
<dbReference type="RefSeq" id="WP_116023384.1">
    <property type="nucleotide sequence ID" value="NZ_QTTT01000001.1"/>
</dbReference>
<reference evidence="4 5" key="1">
    <citation type="submission" date="2018-08" db="EMBL/GenBank/DDBJ databases">
        <title>Sequencing the genomes of 1000 actinobacteria strains.</title>
        <authorList>
            <person name="Klenk H.-P."/>
        </authorList>
    </citation>
    <scope>NUCLEOTIDE SEQUENCE [LARGE SCALE GENOMIC DNA]</scope>
    <source>
        <strain evidence="4 5">DSM 43927</strain>
    </source>
</reference>
<keyword evidence="5" id="KW-1185">Reference proteome</keyword>
<evidence type="ECO:0000313" key="4">
    <source>
        <dbReference type="EMBL" id="REE97880.1"/>
    </source>
</evidence>
<evidence type="ECO:0000256" key="2">
    <source>
        <dbReference type="PROSITE-ProRule" id="PRU00335"/>
    </source>
</evidence>
<gene>
    <name evidence="4" type="ORF">DFJ69_3355</name>
</gene>
<sequence length="216" mass="24246">MVTTRRTQGERTAATRRVLLDATVACLVEHGYHGTTTTRVVERAGTSRGAQVHHFPTKNDLVLAAVRHLADKQTEAFMTSGIAALQASEDWVGEALDLIWEVHQGPLFDASIELWVAARTDPKLREQVAAFERRVNETIVELCRTFIGDRADDRQVLDDLSVVMETVRGLRLLAFVHPAEQGSLNRRWERSKTRLRRMLTNWPSDAPLQRPGDASA</sequence>
<dbReference type="PANTHER" id="PTHR30055:SF226">
    <property type="entry name" value="HTH-TYPE TRANSCRIPTIONAL REGULATOR PKSA"/>
    <property type="match status" value="1"/>
</dbReference>
<dbReference type="GO" id="GO:0000976">
    <property type="term" value="F:transcription cis-regulatory region binding"/>
    <property type="evidence" value="ECO:0007669"/>
    <property type="project" value="TreeGrafter"/>
</dbReference>
<dbReference type="GO" id="GO:0003700">
    <property type="term" value="F:DNA-binding transcription factor activity"/>
    <property type="evidence" value="ECO:0007669"/>
    <property type="project" value="TreeGrafter"/>
</dbReference>
<evidence type="ECO:0000256" key="1">
    <source>
        <dbReference type="ARBA" id="ARBA00023125"/>
    </source>
</evidence>
<feature type="DNA-binding region" description="H-T-H motif" evidence="2">
    <location>
        <begin position="36"/>
        <end position="55"/>
    </location>
</feature>
<feature type="domain" description="HTH tetR-type" evidence="3">
    <location>
        <begin position="13"/>
        <end position="73"/>
    </location>
</feature>
<dbReference type="AlphaFoldDB" id="A0A3D9STR2"/>
<dbReference type="OrthoDB" id="4538622at2"/>
<evidence type="ECO:0000313" key="5">
    <source>
        <dbReference type="Proteomes" id="UP000256661"/>
    </source>
</evidence>
<proteinExistence type="predicted"/>
<comment type="caution">
    <text evidence="4">The sequence shown here is derived from an EMBL/GenBank/DDBJ whole genome shotgun (WGS) entry which is preliminary data.</text>
</comment>